<keyword evidence="9" id="KW-0560">Oxidoreductase</keyword>
<evidence type="ECO:0000256" key="2">
    <source>
        <dbReference type="ARBA" id="ARBA00004167"/>
    </source>
</evidence>
<dbReference type="GO" id="GO:0016020">
    <property type="term" value="C:membrane"/>
    <property type="evidence" value="ECO:0007669"/>
    <property type="project" value="UniProtKB-SubCell"/>
</dbReference>
<evidence type="ECO:0000256" key="6">
    <source>
        <dbReference type="ARBA" id="ARBA00022692"/>
    </source>
</evidence>
<evidence type="ECO:0000256" key="3">
    <source>
        <dbReference type="ARBA" id="ARBA00004685"/>
    </source>
</evidence>
<evidence type="ECO:0000256" key="8">
    <source>
        <dbReference type="ARBA" id="ARBA00022989"/>
    </source>
</evidence>
<dbReference type="InterPro" id="IPR036396">
    <property type="entry name" value="Cyt_P450_sf"/>
</dbReference>
<protein>
    <recommendedName>
        <fullName evidence="14">Cytochrome P450 monooxygenase otaC</fullName>
    </recommendedName>
</protein>
<keyword evidence="7 15" id="KW-0479">Metal-binding</keyword>
<dbReference type="FunFam" id="1.10.630.10:FF:000069">
    <property type="entry name" value="Cytochrome P450, putative (Eurofung)"/>
    <property type="match status" value="1"/>
</dbReference>
<dbReference type="GO" id="GO:0005506">
    <property type="term" value="F:iron ion binding"/>
    <property type="evidence" value="ECO:0007669"/>
    <property type="project" value="InterPro"/>
</dbReference>
<dbReference type="Pfam" id="PF00067">
    <property type="entry name" value="p450"/>
    <property type="match status" value="1"/>
</dbReference>
<dbReference type="InterPro" id="IPR001128">
    <property type="entry name" value="Cyt_P450"/>
</dbReference>
<dbReference type="EMBL" id="MSFL01000016">
    <property type="protein sequence ID" value="PWY79270.1"/>
    <property type="molecule type" value="Genomic_DNA"/>
</dbReference>
<evidence type="ECO:0000313" key="16">
    <source>
        <dbReference type="EMBL" id="PWY79270.1"/>
    </source>
</evidence>
<evidence type="ECO:0000256" key="1">
    <source>
        <dbReference type="ARBA" id="ARBA00001971"/>
    </source>
</evidence>
<evidence type="ECO:0000256" key="9">
    <source>
        <dbReference type="ARBA" id="ARBA00023002"/>
    </source>
</evidence>
<evidence type="ECO:0000256" key="15">
    <source>
        <dbReference type="PIRSR" id="PIRSR602401-1"/>
    </source>
</evidence>
<evidence type="ECO:0000256" key="7">
    <source>
        <dbReference type="ARBA" id="ARBA00022723"/>
    </source>
</evidence>
<dbReference type="InterPro" id="IPR002401">
    <property type="entry name" value="Cyt_P450_E_grp-I"/>
</dbReference>
<keyword evidence="5 15" id="KW-0349">Heme</keyword>
<evidence type="ECO:0000256" key="4">
    <source>
        <dbReference type="ARBA" id="ARBA00010617"/>
    </source>
</evidence>
<dbReference type="GO" id="GO:0020037">
    <property type="term" value="F:heme binding"/>
    <property type="evidence" value="ECO:0007669"/>
    <property type="project" value="InterPro"/>
</dbReference>
<dbReference type="PRINTS" id="PR00385">
    <property type="entry name" value="P450"/>
</dbReference>
<keyword evidence="10 15" id="KW-0408">Iron</keyword>
<dbReference type="GeneID" id="37061682"/>
<comment type="subcellular location">
    <subcellularLocation>
        <location evidence="2">Membrane</location>
        <topology evidence="2">Single-pass membrane protein</topology>
    </subcellularLocation>
</comment>
<gene>
    <name evidence="16" type="ORF">BO70DRAFT_293557</name>
</gene>
<dbReference type="PANTHER" id="PTHR24305">
    <property type="entry name" value="CYTOCHROME P450"/>
    <property type="match status" value="1"/>
</dbReference>
<keyword evidence="6" id="KW-0812">Transmembrane</keyword>
<evidence type="ECO:0000256" key="5">
    <source>
        <dbReference type="ARBA" id="ARBA00022617"/>
    </source>
</evidence>
<comment type="catalytic activity">
    <reaction evidence="13">
        <text>7-methylmellein + 3 reduced [NADPH--hemoprotein reductase] + 3 O2 = 7-carboxymellein + 3 oxidized [NADPH--hemoprotein reductase] + 4 H2O + 4 H(+)</text>
        <dbReference type="Rhea" id="RHEA:72771"/>
        <dbReference type="Rhea" id="RHEA-COMP:11964"/>
        <dbReference type="Rhea" id="RHEA-COMP:11965"/>
        <dbReference type="ChEBI" id="CHEBI:15377"/>
        <dbReference type="ChEBI" id="CHEBI:15378"/>
        <dbReference type="ChEBI" id="CHEBI:15379"/>
        <dbReference type="ChEBI" id="CHEBI:57618"/>
        <dbReference type="ChEBI" id="CHEBI:58210"/>
        <dbReference type="ChEBI" id="CHEBI:192524"/>
        <dbReference type="ChEBI" id="CHEBI:192525"/>
    </reaction>
    <physiologicalReaction direction="left-to-right" evidence="13">
        <dbReference type="Rhea" id="RHEA:72772"/>
    </physiologicalReaction>
</comment>
<dbReference type="CDD" id="cd11062">
    <property type="entry name" value="CYP58-like"/>
    <property type="match status" value="1"/>
</dbReference>
<organism evidence="16 17">
    <name type="scientific">Aspergillus heteromorphus CBS 117.55</name>
    <dbReference type="NCBI Taxonomy" id="1448321"/>
    <lineage>
        <taxon>Eukaryota</taxon>
        <taxon>Fungi</taxon>
        <taxon>Dikarya</taxon>
        <taxon>Ascomycota</taxon>
        <taxon>Pezizomycotina</taxon>
        <taxon>Eurotiomycetes</taxon>
        <taxon>Eurotiomycetidae</taxon>
        <taxon>Eurotiales</taxon>
        <taxon>Aspergillaceae</taxon>
        <taxon>Aspergillus</taxon>
        <taxon>Aspergillus subgen. Circumdati</taxon>
    </lineage>
</organism>
<proteinExistence type="inferred from homology"/>
<dbReference type="RefSeq" id="XP_025398490.1">
    <property type="nucleotide sequence ID" value="XM_025539445.1"/>
</dbReference>
<evidence type="ECO:0000256" key="12">
    <source>
        <dbReference type="ARBA" id="ARBA00023136"/>
    </source>
</evidence>
<evidence type="ECO:0000256" key="14">
    <source>
        <dbReference type="ARBA" id="ARBA00069646"/>
    </source>
</evidence>
<dbReference type="PRINTS" id="PR00463">
    <property type="entry name" value="EP450I"/>
</dbReference>
<dbReference type="InterPro" id="IPR050121">
    <property type="entry name" value="Cytochrome_P450_monoxygenase"/>
</dbReference>
<dbReference type="Proteomes" id="UP000247233">
    <property type="component" value="Unassembled WGS sequence"/>
</dbReference>
<evidence type="ECO:0000256" key="10">
    <source>
        <dbReference type="ARBA" id="ARBA00023004"/>
    </source>
</evidence>
<dbReference type="PANTHER" id="PTHR24305:SF157">
    <property type="entry name" value="N-ACETYLTRYPTOPHAN 6-HYDROXYLASE IVOC-RELATED"/>
    <property type="match status" value="1"/>
</dbReference>
<evidence type="ECO:0000256" key="13">
    <source>
        <dbReference type="ARBA" id="ARBA00051517"/>
    </source>
</evidence>
<dbReference type="GO" id="GO:0004497">
    <property type="term" value="F:monooxygenase activity"/>
    <property type="evidence" value="ECO:0007669"/>
    <property type="project" value="UniProtKB-KW"/>
</dbReference>
<keyword evidence="8" id="KW-1133">Transmembrane helix</keyword>
<reference evidence="16 17" key="1">
    <citation type="submission" date="2016-12" db="EMBL/GenBank/DDBJ databases">
        <title>The genomes of Aspergillus section Nigri reveals drivers in fungal speciation.</title>
        <authorList>
            <consortium name="DOE Joint Genome Institute"/>
            <person name="Vesth T.C."/>
            <person name="Nybo J."/>
            <person name="Theobald S."/>
            <person name="Brandl J."/>
            <person name="Frisvad J.C."/>
            <person name="Nielsen K.F."/>
            <person name="Lyhne E.K."/>
            <person name="Kogle M.E."/>
            <person name="Kuo A."/>
            <person name="Riley R."/>
            <person name="Clum A."/>
            <person name="Nolan M."/>
            <person name="Lipzen A."/>
            <person name="Salamov A."/>
            <person name="Henrissat B."/>
            <person name="Wiebenga A."/>
            <person name="De Vries R.P."/>
            <person name="Grigoriev I.V."/>
            <person name="Mortensen U.H."/>
            <person name="Andersen M.R."/>
            <person name="Baker S.E."/>
        </authorList>
    </citation>
    <scope>NUCLEOTIDE SEQUENCE [LARGE SCALE GENOMIC DNA]</scope>
    <source>
        <strain evidence="16 17">CBS 117.55</strain>
    </source>
</reference>
<comment type="similarity">
    <text evidence="4">Belongs to the cytochrome P450 family.</text>
</comment>
<dbReference type="SUPFAM" id="SSF48264">
    <property type="entry name" value="Cytochrome P450"/>
    <property type="match status" value="1"/>
</dbReference>
<dbReference type="OrthoDB" id="3945418at2759"/>
<keyword evidence="11" id="KW-0503">Monooxygenase</keyword>
<sequence>MIMELPRLWLALAGIVTYYITRTVYRLYFHPLSKIPGPKLTVITNLYELYYDVILGGRFLFQIEKMHQRYGPIVRINNREVHVSDPSFYDEIYASSSRKRDRDNDAYAAFSLPYATIGTMGHEHHRFRRSLLSDFFSKRSVLALSPFVEERVAKLMERFEGFHKDGKAVNLSNAFAALTSDVITHYCYGKTWHFLEDEAFRSDIHKSTDENSSFAHINRFFPFVPETLRKVPPWVMSLVFPGKTAVFEFQESFLQLISASMQSGEKVSDKGGRAIFKKLSDPGLPEKERSLRRIEDEVFTLLGAGTETTASTLMLMVYHTAQDRSIVEKLRAELKQLMPTPTSTPTWTELEKLPYLTAVINESLRLSYGIIMRLPRVAPTETLQYKDYVLPPGTPMSTSTWFVHRDPAIFPDPDRFDPERWIQAAARGENLSRYLVSFMRGSRACVGMNLAYSELYLTTAHLVRRFDFELYDTRPEDVRITRDKIIPHAEKGMMRLKAKVTGMVEE</sequence>
<dbReference type="VEuPathDB" id="FungiDB:BO70DRAFT_293557"/>
<dbReference type="GO" id="GO:0016705">
    <property type="term" value="F:oxidoreductase activity, acting on paired donors, with incorporation or reduction of molecular oxygen"/>
    <property type="evidence" value="ECO:0007669"/>
    <property type="project" value="InterPro"/>
</dbReference>
<dbReference type="Gene3D" id="1.10.630.10">
    <property type="entry name" value="Cytochrome P450"/>
    <property type="match status" value="1"/>
</dbReference>
<keyword evidence="17" id="KW-1185">Reference proteome</keyword>
<feature type="binding site" description="axial binding residue" evidence="15">
    <location>
        <position position="445"/>
    </location>
    <ligand>
        <name>heme</name>
        <dbReference type="ChEBI" id="CHEBI:30413"/>
    </ligand>
    <ligandPart>
        <name>Fe</name>
        <dbReference type="ChEBI" id="CHEBI:18248"/>
    </ligandPart>
</feature>
<dbReference type="AlphaFoldDB" id="A0A317W557"/>
<accession>A0A317W557</accession>
<comment type="pathway">
    <text evidence="3">Mycotoxin biosynthesis.</text>
</comment>
<dbReference type="STRING" id="1448321.A0A317W557"/>
<evidence type="ECO:0000256" key="11">
    <source>
        <dbReference type="ARBA" id="ARBA00023033"/>
    </source>
</evidence>
<comment type="caution">
    <text evidence="16">The sequence shown here is derived from an EMBL/GenBank/DDBJ whole genome shotgun (WGS) entry which is preliminary data.</text>
</comment>
<comment type="cofactor">
    <cofactor evidence="1 15">
        <name>heme</name>
        <dbReference type="ChEBI" id="CHEBI:30413"/>
    </cofactor>
</comment>
<evidence type="ECO:0000313" key="17">
    <source>
        <dbReference type="Proteomes" id="UP000247233"/>
    </source>
</evidence>
<name>A0A317W557_9EURO</name>
<keyword evidence="12" id="KW-0472">Membrane</keyword>